<evidence type="ECO:0000256" key="3">
    <source>
        <dbReference type="ARBA" id="ARBA00014745"/>
    </source>
</evidence>
<dbReference type="Pfam" id="PF08231">
    <property type="entry name" value="SYF2"/>
    <property type="match status" value="1"/>
</dbReference>
<dbReference type="AlphaFoldDB" id="A0A1G4JV67"/>
<gene>
    <name evidence="10" type="ORF">LAME_0F09868G</name>
</gene>
<evidence type="ECO:0000313" key="11">
    <source>
        <dbReference type="Proteomes" id="UP000191144"/>
    </source>
</evidence>
<keyword evidence="6 8" id="KW-0508">mRNA splicing</keyword>
<organism evidence="10 11">
    <name type="scientific">Lachancea meyersii CBS 8951</name>
    <dbReference type="NCBI Taxonomy" id="1266667"/>
    <lineage>
        <taxon>Eukaryota</taxon>
        <taxon>Fungi</taxon>
        <taxon>Dikarya</taxon>
        <taxon>Ascomycota</taxon>
        <taxon>Saccharomycotina</taxon>
        <taxon>Saccharomycetes</taxon>
        <taxon>Saccharomycetales</taxon>
        <taxon>Saccharomycetaceae</taxon>
        <taxon>Lachancea</taxon>
    </lineage>
</organism>
<evidence type="ECO:0000256" key="1">
    <source>
        <dbReference type="ARBA" id="ARBA00004123"/>
    </source>
</evidence>
<dbReference type="OrthoDB" id="199717at2759"/>
<keyword evidence="4 8" id="KW-0507">mRNA processing</keyword>
<comment type="function">
    <text evidence="8">Involved in pre-mRNA splicing.</text>
</comment>
<sequence length="221" mass="25032">MNVDKYASRLKNLKRQRVNLAVKNRKEVNGEEKLRQRTQKPAVYSMNEEDVDAGEAVEATKAAELGSGSNGQLFAYSISEYEQWEDREQRKKGTDSGQYRDLAKATYNKEVQQIVSRLNDSGKKVDKRTATLNTKGKIVVDDNPELVSELAGLLERNTKERYAKTQKKLGRRNATETPATSTSTTTSTGFVNEKNKQFNEKLDRQAKRLEQLGSTPRNWAP</sequence>
<keyword evidence="11" id="KW-1185">Reference proteome</keyword>
<evidence type="ECO:0000256" key="4">
    <source>
        <dbReference type="ARBA" id="ARBA00022664"/>
    </source>
</evidence>
<name>A0A1G4JV67_9SACH</name>
<comment type="subunit">
    <text evidence="8">May be part of a spliceosome complex.</text>
</comment>
<dbReference type="InterPro" id="IPR013260">
    <property type="entry name" value="mRNA_splic_SYF2"/>
</dbReference>
<dbReference type="GO" id="GO:0005681">
    <property type="term" value="C:spliceosomal complex"/>
    <property type="evidence" value="ECO:0007669"/>
    <property type="project" value="UniProtKB-KW"/>
</dbReference>
<feature type="region of interest" description="Disordered" evidence="9">
    <location>
        <begin position="29"/>
        <end position="52"/>
    </location>
</feature>
<proteinExistence type="inferred from homology"/>
<dbReference type="GO" id="GO:0000398">
    <property type="term" value="P:mRNA splicing, via spliceosome"/>
    <property type="evidence" value="ECO:0007669"/>
    <property type="project" value="UniProtKB-UniRule"/>
</dbReference>
<evidence type="ECO:0000256" key="5">
    <source>
        <dbReference type="ARBA" id="ARBA00022728"/>
    </source>
</evidence>
<dbReference type="Proteomes" id="UP000191144">
    <property type="component" value="Chromosome F"/>
</dbReference>
<evidence type="ECO:0000256" key="9">
    <source>
        <dbReference type="SAM" id="MobiDB-lite"/>
    </source>
</evidence>
<evidence type="ECO:0000256" key="2">
    <source>
        <dbReference type="ARBA" id="ARBA00010028"/>
    </source>
</evidence>
<comment type="similarity">
    <text evidence="2 8">Belongs to the SYF2 family.</text>
</comment>
<evidence type="ECO:0000256" key="8">
    <source>
        <dbReference type="RuleBase" id="RU367148"/>
    </source>
</evidence>
<evidence type="ECO:0000313" key="10">
    <source>
        <dbReference type="EMBL" id="SCU94902.1"/>
    </source>
</evidence>
<dbReference type="EMBL" id="LT598477">
    <property type="protein sequence ID" value="SCU94902.1"/>
    <property type="molecule type" value="Genomic_DNA"/>
</dbReference>
<protein>
    <recommendedName>
        <fullName evidence="3 8">Pre-mRNA-splicing factor SYF2</fullName>
    </recommendedName>
</protein>
<accession>A0A1G4JV67</accession>
<keyword evidence="5 8" id="KW-0747">Spliceosome</keyword>
<reference evidence="11" key="1">
    <citation type="submission" date="2016-03" db="EMBL/GenBank/DDBJ databases">
        <authorList>
            <person name="Devillers Hugo."/>
        </authorList>
    </citation>
    <scope>NUCLEOTIDE SEQUENCE [LARGE SCALE GENOMIC DNA]</scope>
</reference>
<feature type="region of interest" description="Disordered" evidence="9">
    <location>
        <begin position="161"/>
        <end position="194"/>
    </location>
</feature>
<evidence type="ECO:0000256" key="7">
    <source>
        <dbReference type="ARBA" id="ARBA00023242"/>
    </source>
</evidence>
<keyword evidence="7 8" id="KW-0539">Nucleus</keyword>
<comment type="subcellular location">
    <subcellularLocation>
        <location evidence="1 8">Nucleus</location>
    </subcellularLocation>
</comment>
<evidence type="ECO:0000256" key="6">
    <source>
        <dbReference type="ARBA" id="ARBA00023187"/>
    </source>
</evidence>